<dbReference type="Proteomes" id="UP001141253">
    <property type="component" value="Chromosome 10"/>
</dbReference>
<keyword evidence="2" id="KW-0418">Kinase</keyword>
<evidence type="ECO:0000259" key="11">
    <source>
        <dbReference type="Pfam" id="PF12819"/>
    </source>
</evidence>
<keyword evidence="2" id="KW-0723">Serine/threonine-protein kinase</keyword>
<name>A0ABQ8ZW03_9ROSI</name>
<evidence type="ECO:0000256" key="10">
    <source>
        <dbReference type="ARBA" id="ARBA00023180"/>
    </source>
</evidence>
<comment type="subcellular location">
    <subcellularLocation>
        <location evidence="1">Membrane</location>
        <topology evidence="1">Single-pass type I membrane protein</topology>
    </subcellularLocation>
</comment>
<evidence type="ECO:0000256" key="8">
    <source>
        <dbReference type="ARBA" id="ARBA00022989"/>
    </source>
</evidence>
<evidence type="ECO:0000256" key="3">
    <source>
        <dbReference type="ARBA" id="ARBA00022679"/>
    </source>
</evidence>
<keyword evidence="3" id="KW-0808">Transferase</keyword>
<sequence length="173" mass="19009">MLSENSVSKPDGRILNVTFTPSSRVSGAYAFFNKIEIVSMPSKLYIQEDASLSLEGQPSSYSMRNSTALEMMHRVNIGGDVISGPEDTGMFRRWNRDDDYFMSDDGNTSIVESQVEVKSSLLEPAYAAPLQVYTSAGDNSTNKKKANTELDGSSRLIMVSITLLGSISVRFLE</sequence>
<evidence type="ECO:0000256" key="1">
    <source>
        <dbReference type="ARBA" id="ARBA00004479"/>
    </source>
</evidence>
<evidence type="ECO:0000256" key="2">
    <source>
        <dbReference type="ARBA" id="ARBA00022527"/>
    </source>
</evidence>
<feature type="domain" description="Malectin-like" evidence="11">
    <location>
        <begin position="9"/>
        <end position="150"/>
    </location>
</feature>
<keyword evidence="13" id="KW-1185">Reference proteome</keyword>
<evidence type="ECO:0000313" key="12">
    <source>
        <dbReference type="EMBL" id="KAJ6312377.1"/>
    </source>
</evidence>
<evidence type="ECO:0000313" key="13">
    <source>
        <dbReference type="Proteomes" id="UP001141253"/>
    </source>
</evidence>
<proteinExistence type="predicted"/>
<reference evidence="12" key="1">
    <citation type="submission" date="2022-10" db="EMBL/GenBank/DDBJ databases">
        <authorList>
            <person name="Hyden B.L."/>
            <person name="Feng K."/>
            <person name="Yates T."/>
            <person name="Jawdy S."/>
            <person name="Smart L.B."/>
            <person name="Muchero W."/>
        </authorList>
    </citation>
    <scope>NUCLEOTIDE SEQUENCE</scope>
    <source>
        <tissue evidence="12">Shoot tip</tissue>
    </source>
</reference>
<gene>
    <name evidence="12" type="ORF">OIU77_014004</name>
</gene>
<dbReference type="PANTHER" id="PTHR34590">
    <property type="entry name" value="OS03G0124300 PROTEIN-RELATED"/>
    <property type="match status" value="1"/>
</dbReference>
<dbReference type="Pfam" id="PF12819">
    <property type="entry name" value="Malectin_like"/>
    <property type="match status" value="1"/>
</dbReference>
<keyword evidence="8" id="KW-1133">Transmembrane helix</keyword>
<dbReference type="PANTHER" id="PTHR34590:SF15">
    <property type="entry name" value="PROTEIN KINASE DOMAIN-CONTAINING PROTEIN"/>
    <property type="match status" value="1"/>
</dbReference>
<keyword evidence="9" id="KW-0472">Membrane</keyword>
<evidence type="ECO:0000256" key="6">
    <source>
        <dbReference type="ARBA" id="ARBA00022741"/>
    </source>
</evidence>
<accession>A0ABQ8ZW03</accession>
<reference evidence="12" key="2">
    <citation type="journal article" date="2023" name="Int. J. Mol. Sci.">
        <title>De Novo Assembly and Annotation of 11 Diverse Shrub Willow (Salix) Genomes Reveals Novel Gene Organization in Sex-Linked Regions.</title>
        <authorList>
            <person name="Hyden B."/>
            <person name="Feng K."/>
            <person name="Yates T.B."/>
            <person name="Jawdy S."/>
            <person name="Cereghino C."/>
            <person name="Smart L.B."/>
            <person name="Muchero W."/>
        </authorList>
    </citation>
    <scope>NUCLEOTIDE SEQUENCE</scope>
    <source>
        <tissue evidence="12">Shoot tip</tissue>
    </source>
</reference>
<dbReference type="EMBL" id="JAPFFI010000024">
    <property type="protein sequence ID" value="KAJ6312377.1"/>
    <property type="molecule type" value="Genomic_DNA"/>
</dbReference>
<keyword evidence="6" id="KW-0547">Nucleotide-binding</keyword>
<evidence type="ECO:0000256" key="4">
    <source>
        <dbReference type="ARBA" id="ARBA00022692"/>
    </source>
</evidence>
<evidence type="ECO:0000256" key="9">
    <source>
        <dbReference type="ARBA" id="ARBA00023136"/>
    </source>
</evidence>
<keyword evidence="7" id="KW-0067">ATP-binding</keyword>
<keyword evidence="10" id="KW-0325">Glycoprotein</keyword>
<dbReference type="InterPro" id="IPR024788">
    <property type="entry name" value="Malectin-like_Carb-bd_dom"/>
</dbReference>
<evidence type="ECO:0000256" key="7">
    <source>
        <dbReference type="ARBA" id="ARBA00022840"/>
    </source>
</evidence>
<comment type="caution">
    <text evidence="12">The sequence shown here is derived from an EMBL/GenBank/DDBJ whole genome shotgun (WGS) entry which is preliminary data.</text>
</comment>
<dbReference type="InterPro" id="IPR045272">
    <property type="entry name" value="ANXUR1/2-like"/>
</dbReference>
<evidence type="ECO:0000256" key="5">
    <source>
        <dbReference type="ARBA" id="ARBA00022729"/>
    </source>
</evidence>
<keyword evidence="5" id="KW-0732">Signal</keyword>
<keyword evidence="4" id="KW-0812">Transmembrane</keyword>
<organism evidence="12 13">
    <name type="scientific">Salix suchowensis</name>
    <dbReference type="NCBI Taxonomy" id="1278906"/>
    <lineage>
        <taxon>Eukaryota</taxon>
        <taxon>Viridiplantae</taxon>
        <taxon>Streptophyta</taxon>
        <taxon>Embryophyta</taxon>
        <taxon>Tracheophyta</taxon>
        <taxon>Spermatophyta</taxon>
        <taxon>Magnoliopsida</taxon>
        <taxon>eudicotyledons</taxon>
        <taxon>Gunneridae</taxon>
        <taxon>Pentapetalae</taxon>
        <taxon>rosids</taxon>
        <taxon>fabids</taxon>
        <taxon>Malpighiales</taxon>
        <taxon>Salicaceae</taxon>
        <taxon>Saliceae</taxon>
        <taxon>Salix</taxon>
    </lineage>
</organism>
<protein>
    <recommendedName>
        <fullName evidence="11">Malectin-like domain-containing protein</fullName>
    </recommendedName>
</protein>